<evidence type="ECO:0000313" key="2">
    <source>
        <dbReference type="EMBL" id="PYC25611.1"/>
    </source>
</evidence>
<protein>
    <submittedName>
        <fullName evidence="2">Transcriptional regulator</fullName>
    </submittedName>
</protein>
<dbReference type="CDD" id="cd00093">
    <property type="entry name" value="HTH_XRE"/>
    <property type="match status" value="1"/>
</dbReference>
<dbReference type="GO" id="GO:0003677">
    <property type="term" value="F:DNA binding"/>
    <property type="evidence" value="ECO:0007669"/>
    <property type="project" value="InterPro"/>
</dbReference>
<proteinExistence type="predicted"/>
<organism evidence="2 3">
    <name type="scientific">Aquipseudomonas alcaligenes</name>
    <name type="common">Pseudomonas alcaligenes</name>
    <dbReference type="NCBI Taxonomy" id="43263"/>
    <lineage>
        <taxon>Bacteria</taxon>
        <taxon>Pseudomonadati</taxon>
        <taxon>Pseudomonadota</taxon>
        <taxon>Gammaproteobacteria</taxon>
        <taxon>Pseudomonadales</taxon>
        <taxon>Pseudomonadaceae</taxon>
        <taxon>Aquipseudomonas</taxon>
    </lineage>
</organism>
<reference evidence="2 3" key="1">
    <citation type="submission" date="2018-06" db="EMBL/GenBank/DDBJ databases">
        <title>Pseudomonas diversity within urban Lake Michigan freshwaters.</title>
        <authorList>
            <person name="Batrich M."/>
            <person name="Hatzopoulos T."/>
            <person name="Putonti C."/>
        </authorList>
    </citation>
    <scope>NUCLEOTIDE SEQUENCE [LARGE SCALE GENOMIC DNA]</scope>
    <source>
        <strain evidence="2 3">MB-090714</strain>
    </source>
</reference>
<dbReference type="SMART" id="SM00530">
    <property type="entry name" value="HTH_XRE"/>
    <property type="match status" value="1"/>
</dbReference>
<dbReference type="AlphaFoldDB" id="A0A2V4KUU0"/>
<dbReference type="InterPro" id="IPR010982">
    <property type="entry name" value="Lambda_DNA-bd_dom_sf"/>
</dbReference>
<evidence type="ECO:0000259" key="1">
    <source>
        <dbReference type="PROSITE" id="PS50943"/>
    </source>
</evidence>
<dbReference type="Gene3D" id="1.10.260.40">
    <property type="entry name" value="lambda repressor-like DNA-binding domains"/>
    <property type="match status" value="1"/>
</dbReference>
<dbReference type="PROSITE" id="PS50943">
    <property type="entry name" value="HTH_CROC1"/>
    <property type="match status" value="1"/>
</dbReference>
<gene>
    <name evidence="2" type="ORF">DMO17_07915</name>
</gene>
<evidence type="ECO:0000313" key="3">
    <source>
        <dbReference type="Proteomes" id="UP000248146"/>
    </source>
</evidence>
<sequence>MGAFRETAADTQPIKGQCVCAGMRQDDVVERLGIGSEAISRIERGIVTPNISRLLEFAGIFECEAADLLTEASPRTYDQAQRISRMLATVSPADRQLILGLVEQLADHLAEA</sequence>
<dbReference type="EMBL" id="QJRX01000004">
    <property type="protein sequence ID" value="PYC25611.1"/>
    <property type="molecule type" value="Genomic_DNA"/>
</dbReference>
<accession>A0A2V4KUU0</accession>
<dbReference type="Proteomes" id="UP000248146">
    <property type="component" value="Unassembled WGS sequence"/>
</dbReference>
<dbReference type="Pfam" id="PF01381">
    <property type="entry name" value="HTH_3"/>
    <property type="match status" value="1"/>
</dbReference>
<dbReference type="SUPFAM" id="SSF47413">
    <property type="entry name" value="lambda repressor-like DNA-binding domains"/>
    <property type="match status" value="1"/>
</dbReference>
<feature type="domain" description="HTH cro/C1-type" evidence="1">
    <location>
        <begin position="21"/>
        <end position="68"/>
    </location>
</feature>
<dbReference type="InterPro" id="IPR001387">
    <property type="entry name" value="Cro/C1-type_HTH"/>
</dbReference>
<name>A0A2V4KUU0_AQUAC</name>
<comment type="caution">
    <text evidence="2">The sequence shown here is derived from an EMBL/GenBank/DDBJ whole genome shotgun (WGS) entry which is preliminary data.</text>
</comment>